<dbReference type="GO" id="GO:0051301">
    <property type="term" value="P:cell division"/>
    <property type="evidence" value="ECO:0007669"/>
    <property type="project" value="UniProtKB-KW"/>
</dbReference>
<keyword evidence="11" id="KW-1185">Reference proteome</keyword>
<name>A0A8B8F579_9HEMI</name>
<evidence type="ECO:0000256" key="8">
    <source>
        <dbReference type="ARBA" id="ARBA00023328"/>
    </source>
</evidence>
<evidence type="ECO:0000259" key="10">
    <source>
        <dbReference type="Pfam" id="PF03800"/>
    </source>
</evidence>
<comment type="subcellular location">
    <subcellularLocation>
        <location evidence="1">Chromosome</location>
        <location evidence="1">Centromere</location>
    </subcellularLocation>
</comment>
<evidence type="ECO:0000313" key="11">
    <source>
        <dbReference type="Proteomes" id="UP000694846"/>
    </source>
</evidence>
<keyword evidence="8" id="KW-0137">Centromere</keyword>
<organism evidence="11 12">
    <name type="scientific">Sipha flava</name>
    <name type="common">yellow sugarcane aphid</name>
    <dbReference type="NCBI Taxonomy" id="143950"/>
    <lineage>
        <taxon>Eukaryota</taxon>
        <taxon>Metazoa</taxon>
        <taxon>Ecdysozoa</taxon>
        <taxon>Arthropoda</taxon>
        <taxon>Hexapoda</taxon>
        <taxon>Insecta</taxon>
        <taxon>Pterygota</taxon>
        <taxon>Neoptera</taxon>
        <taxon>Paraneoptera</taxon>
        <taxon>Hemiptera</taxon>
        <taxon>Sternorrhyncha</taxon>
        <taxon>Aphidomorpha</taxon>
        <taxon>Aphidoidea</taxon>
        <taxon>Aphididae</taxon>
        <taxon>Sipha</taxon>
    </lineage>
</organism>
<dbReference type="AlphaFoldDB" id="A0A8B8F579"/>
<dbReference type="InterPro" id="IPR005549">
    <property type="entry name" value="Kinetochore_Nuf2_N"/>
</dbReference>
<dbReference type="RefSeq" id="XP_025405969.1">
    <property type="nucleotide sequence ID" value="XM_025550184.1"/>
</dbReference>
<keyword evidence="5" id="KW-0498">Mitosis</keyword>
<sequence>MFVGVYSYKYYSYQHINSFNKLSVYSFVHFSFYIEILLFKMAKYNTKSTMFVEYSNLIKELEQYMPQFKASIKDIQEPSQTFVTNFYTDVLMEFFCDVNNLTEIQVTQNLTYNEMYCETVPILNMCTALRHIYSKLGIDDFGMNDICDPSSKRTYCLLQTMLSFIKYSDEKIHEVEDKMKSVRNMKDTIDKLKKEKDILVNSINKKTLERKDRGAELKTIAEDVKFNKTELNHFQKHRDEVLKELDIAKQEKEEIEKKCIKLCELKDNIVEDINALRAQIVEAPDLLKADHERLKRLKNEVTEKKSTMMAQISAKKQTLITLEQELAAQEKRLRLLTDVTEKNERLSKLIHEIENICQKKCELDEDSEHLNEKLEMIERERADTNNKINYCDKEMERERNLYKAKYDALHKEIENMRKQNNLQCETIKSLENEIKKCNMRKQELEADVLTMIEHFQIAKNSLTKILNNYNRLESINIENKIILIEIVKF</sequence>
<evidence type="ECO:0000256" key="2">
    <source>
        <dbReference type="ARBA" id="ARBA00005498"/>
    </source>
</evidence>
<evidence type="ECO:0000256" key="5">
    <source>
        <dbReference type="ARBA" id="ARBA00022776"/>
    </source>
</evidence>
<dbReference type="GO" id="GO:0031262">
    <property type="term" value="C:Ndc80 complex"/>
    <property type="evidence" value="ECO:0007669"/>
    <property type="project" value="InterPro"/>
</dbReference>
<evidence type="ECO:0000313" key="12">
    <source>
        <dbReference type="RefSeq" id="XP_025405969.1"/>
    </source>
</evidence>
<evidence type="ECO:0000256" key="9">
    <source>
        <dbReference type="SAM" id="Coils"/>
    </source>
</evidence>
<evidence type="ECO:0000256" key="7">
    <source>
        <dbReference type="ARBA" id="ARBA00023306"/>
    </source>
</evidence>
<accession>A0A8B8F579</accession>
<proteinExistence type="inferred from homology"/>
<dbReference type="Gene3D" id="1.10.418.60">
    <property type="entry name" value="Ncd80 complex, Nuf2 subunit"/>
    <property type="match status" value="1"/>
</dbReference>
<evidence type="ECO:0000256" key="1">
    <source>
        <dbReference type="ARBA" id="ARBA00004584"/>
    </source>
</evidence>
<dbReference type="InterPro" id="IPR038275">
    <property type="entry name" value="Nuf2_N_sf"/>
</dbReference>
<feature type="domain" description="Kinetochore protein Nuf2 N-terminal" evidence="10">
    <location>
        <begin position="49"/>
        <end position="181"/>
    </location>
</feature>
<dbReference type="Proteomes" id="UP000694846">
    <property type="component" value="Unplaced"/>
</dbReference>
<dbReference type="OrthoDB" id="8194677at2759"/>
<dbReference type="Pfam" id="PF03800">
    <property type="entry name" value="Nuf2"/>
    <property type="match status" value="1"/>
</dbReference>
<protein>
    <submittedName>
        <fullName evidence="12">Uncharacterized protein LOC112680165</fullName>
    </submittedName>
</protein>
<gene>
    <name evidence="12" type="primary">LOC112680165</name>
</gene>
<evidence type="ECO:0000256" key="4">
    <source>
        <dbReference type="ARBA" id="ARBA00022618"/>
    </source>
</evidence>
<evidence type="ECO:0000256" key="3">
    <source>
        <dbReference type="ARBA" id="ARBA00022454"/>
    </source>
</evidence>
<dbReference type="GeneID" id="112680165"/>
<evidence type="ECO:0000256" key="6">
    <source>
        <dbReference type="ARBA" id="ARBA00023054"/>
    </source>
</evidence>
<keyword evidence="7" id="KW-0131">Cell cycle</keyword>
<feature type="coiled-coil region" evidence="9">
    <location>
        <begin position="175"/>
        <end position="447"/>
    </location>
</feature>
<comment type="similarity">
    <text evidence="2">Belongs to the NUF2 family.</text>
</comment>
<keyword evidence="6 9" id="KW-0175">Coiled coil</keyword>
<keyword evidence="4" id="KW-0132">Cell division</keyword>
<dbReference type="Gene3D" id="1.10.287.1490">
    <property type="match status" value="1"/>
</dbReference>
<reference evidence="12" key="1">
    <citation type="submission" date="2025-08" db="UniProtKB">
        <authorList>
            <consortium name="RefSeq"/>
        </authorList>
    </citation>
    <scope>IDENTIFICATION</scope>
    <source>
        <tissue evidence="12">Whole body</tissue>
    </source>
</reference>
<keyword evidence="3" id="KW-0158">Chromosome</keyword>